<organism evidence="1 2">
    <name type="scientific">Desulfurispira natronophila</name>
    <dbReference type="NCBI Taxonomy" id="682562"/>
    <lineage>
        <taxon>Bacteria</taxon>
        <taxon>Pseudomonadati</taxon>
        <taxon>Chrysiogenota</taxon>
        <taxon>Chrysiogenia</taxon>
        <taxon>Chrysiogenales</taxon>
        <taxon>Chrysiogenaceae</taxon>
        <taxon>Desulfurispira</taxon>
    </lineage>
</organism>
<gene>
    <name evidence="1" type="ORF">HNR37_001247</name>
</gene>
<dbReference type="AlphaFoldDB" id="A0A7W8DH54"/>
<dbReference type="EMBL" id="JACHID010000006">
    <property type="protein sequence ID" value="MBB5021933.1"/>
    <property type="molecule type" value="Genomic_DNA"/>
</dbReference>
<keyword evidence="2" id="KW-1185">Reference proteome</keyword>
<evidence type="ECO:0000313" key="1">
    <source>
        <dbReference type="EMBL" id="MBB5021933.1"/>
    </source>
</evidence>
<dbReference type="Gene3D" id="3.40.50.1240">
    <property type="entry name" value="Phosphoglycerate mutase-like"/>
    <property type="match status" value="1"/>
</dbReference>
<name>A0A7W8DH54_9BACT</name>
<dbReference type="SUPFAM" id="SSF53254">
    <property type="entry name" value="Phosphoglycerate mutase-like"/>
    <property type="match status" value="1"/>
</dbReference>
<reference evidence="1 2" key="1">
    <citation type="submission" date="2020-08" db="EMBL/GenBank/DDBJ databases">
        <title>Genomic Encyclopedia of Type Strains, Phase IV (KMG-IV): sequencing the most valuable type-strain genomes for metagenomic binning, comparative biology and taxonomic classification.</title>
        <authorList>
            <person name="Goeker M."/>
        </authorList>
    </citation>
    <scope>NUCLEOTIDE SEQUENCE [LARGE SCALE GENOMIC DNA]</scope>
    <source>
        <strain evidence="1 2">DSM 22071</strain>
    </source>
</reference>
<dbReference type="Pfam" id="PF00300">
    <property type="entry name" value="His_Phos_1"/>
    <property type="match status" value="1"/>
</dbReference>
<proteinExistence type="predicted"/>
<dbReference type="InterPro" id="IPR013078">
    <property type="entry name" value="His_Pase_superF_clade-1"/>
</dbReference>
<protein>
    <submittedName>
        <fullName evidence="1">Phosphohistidine phosphatase SixA</fullName>
    </submittedName>
</protein>
<comment type="caution">
    <text evidence="1">The sequence shown here is derived from an EMBL/GenBank/DDBJ whole genome shotgun (WGS) entry which is preliminary data.</text>
</comment>
<evidence type="ECO:0000313" key="2">
    <source>
        <dbReference type="Proteomes" id="UP000528322"/>
    </source>
</evidence>
<dbReference type="CDD" id="cd07040">
    <property type="entry name" value="HP"/>
    <property type="match status" value="1"/>
</dbReference>
<sequence length="189" mass="20673">MADESDFPVRLADAEVLQKMQAGGLVIYMRHGPTDTTQPDQVPEVDLEDCSTQRPLTSEGVEIARQAGQAMRAANIPIGKILVSPMCRTRESAEAAFDQPYTVDKGLMYTAHMTSNQKGFALETINRLLSAPVEAGTNRMLVGHAPNIMDAMGYFPTPEGAVLIFRPRGSEGYEYIATITPELWSELVP</sequence>
<accession>A0A7W8DH54</accession>
<dbReference type="InterPro" id="IPR029033">
    <property type="entry name" value="His_PPase_superfam"/>
</dbReference>
<dbReference type="Proteomes" id="UP000528322">
    <property type="component" value="Unassembled WGS sequence"/>
</dbReference>